<protein>
    <submittedName>
        <fullName evidence="5">Organic solvent tolerance protein OstA</fullName>
    </submittedName>
</protein>
<dbReference type="EMBL" id="JAEQMY010000010">
    <property type="protein sequence ID" value="MBL0404122.1"/>
    <property type="molecule type" value="Genomic_DNA"/>
</dbReference>
<dbReference type="PANTHER" id="PTHR36504">
    <property type="entry name" value="LIPOPOLYSACCHARIDE EXPORT SYSTEM PROTEIN LPTA"/>
    <property type="match status" value="1"/>
</dbReference>
<proteinExistence type="predicted"/>
<dbReference type="PANTHER" id="PTHR36504:SF1">
    <property type="entry name" value="LIPOPOLYSACCHARIDE EXPORT SYSTEM PROTEIN LPTA"/>
    <property type="match status" value="1"/>
</dbReference>
<dbReference type="GO" id="GO:0009279">
    <property type="term" value="C:cell outer membrane"/>
    <property type="evidence" value="ECO:0007669"/>
    <property type="project" value="TreeGrafter"/>
</dbReference>
<dbReference type="GO" id="GO:0017089">
    <property type="term" value="F:glycolipid transfer activity"/>
    <property type="evidence" value="ECO:0007669"/>
    <property type="project" value="TreeGrafter"/>
</dbReference>
<feature type="compositionally biased region" description="Gly residues" evidence="2">
    <location>
        <begin position="184"/>
        <end position="198"/>
    </location>
</feature>
<name>A0A936Z808_9HYPH</name>
<evidence type="ECO:0000313" key="6">
    <source>
        <dbReference type="Proteomes" id="UP000605848"/>
    </source>
</evidence>
<comment type="caution">
    <text evidence="5">The sequence shown here is derived from an EMBL/GenBank/DDBJ whole genome shotgun (WGS) entry which is preliminary data.</text>
</comment>
<evidence type="ECO:0000313" key="5">
    <source>
        <dbReference type="EMBL" id="MBL0404122.1"/>
    </source>
</evidence>
<dbReference type="Pfam" id="PF03968">
    <property type="entry name" value="LptD_N"/>
    <property type="match status" value="1"/>
</dbReference>
<dbReference type="Gene3D" id="2.60.450.10">
    <property type="entry name" value="Lipopolysaccharide (LPS) transport protein A like domain"/>
    <property type="match status" value="1"/>
</dbReference>
<gene>
    <name evidence="5" type="ORF">JKG68_09110</name>
</gene>
<evidence type="ECO:0000256" key="2">
    <source>
        <dbReference type="SAM" id="MobiDB-lite"/>
    </source>
</evidence>
<evidence type="ECO:0000256" key="1">
    <source>
        <dbReference type="ARBA" id="ARBA00022729"/>
    </source>
</evidence>
<feature type="domain" description="Organic solvent tolerance-like N-terminal" evidence="4">
    <location>
        <begin position="44"/>
        <end position="165"/>
    </location>
</feature>
<dbReference type="Proteomes" id="UP000605848">
    <property type="component" value="Unassembled WGS sequence"/>
</dbReference>
<dbReference type="GO" id="GO:0030288">
    <property type="term" value="C:outer membrane-bounded periplasmic space"/>
    <property type="evidence" value="ECO:0007669"/>
    <property type="project" value="TreeGrafter"/>
</dbReference>
<organism evidence="5 6">
    <name type="scientific">Microvirga aerilata</name>
    <dbReference type="NCBI Taxonomy" id="670292"/>
    <lineage>
        <taxon>Bacteria</taxon>
        <taxon>Pseudomonadati</taxon>
        <taxon>Pseudomonadota</taxon>
        <taxon>Alphaproteobacteria</taxon>
        <taxon>Hyphomicrobiales</taxon>
        <taxon>Methylobacteriaceae</taxon>
        <taxon>Microvirga</taxon>
    </lineage>
</organism>
<feature type="region of interest" description="Disordered" evidence="2">
    <location>
        <begin position="183"/>
        <end position="215"/>
    </location>
</feature>
<sequence length="215" mass="22150">MSFTRAALALALLTPLSMQAAWAQAGRERAVGFGNFGSSKEPIKIDANKLDVFDKEGRAVFAGDVVAVQGESTMKCTTMTVFYEQRDQSGGQAAAPAPQGADDSAIKKIDCKGPVTIVSRTQVATGENATFDRGSNKIMLTGNATLSDGPNVTKGERVLYDINTGIANIETTPGGRVRALFVPGNGGPAPTGAGGGAPAAGNAKPRPQQQRPATN</sequence>
<keyword evidence="6" id="KW-1185">Reference proteome</keyword>
<evidence type="ECO:0000259" key="4">
    <source>
        <dbReference type="Pfam" id="PF03968"/>
    </source>
</evidence>
<reference evidence="5" key="1">
    <citation type="submission" date="2021-01" db="EMBL/GenBank/DDBJ databases">
        <title>Microvirga sp.</title>
        <authorList>
            <person name="Kim M.K."/>
        </authorList>
    </citation>
    <scope>NUCLEOTIDE SEQUENCE</scope>
    <source>
        <strain evidence="5">5420S-16</strain>
    </source>
</reference>
<dbReference type="AlphaFoldDB" id="A0A936Z808"/>
<keyword evidence="1 3" id="KW-0732">Signal</keyword>
<feature type="chain" id="PRO_5037435938" evidence="3">
    <location>
        <begin position="21"/>
        <end position="215"/>
    </location>
</feature>
<dbReference type="GO" id="GO:0015920">
    <property type="term" value="P:lipopolysaccharide transport"/>
    <property type="evidence" value="ECO:0007669"/>
    <property type="project" value="TreeGrafter"/>
</dbReference>
<evidence type="ECO:0000256" key="3">
    <source>
        <dbReference type="SAM" id="SignalP"/>
    </source>
</evidence>
<dbReference type="InterPro" id="IPR005653">
    <property type="entry name" value="OstA-like_N"/>
</dbReference>
<feature type="signal peptide" evidence="3">
    <location>
        <begin position="1"/>
        <end position="20"/>
    </location>
</feature>
<dbReference type="InterPro" id="IPR052037">
    <property type="entry name" value="LPS_export_LptA"/>
</dbReference>
<accession>A0A936Z808</accession>